<evidence type="ECO:0000256" key="9">
    <source>
        <dbReference type="SAM" id="MobiDB-lite"/>
    </source>
</evidence>
<dbReference type="InterPro" id="IPR024961">
    <property type="entry name" value="T2SS_GspC_N"/>
</dbReference>
<evidence type="ECO:0000256" key="5">
    <source>
        <dbReference type="ARBA" id="ARBA00022692"/>
    </source>
</evidence>
<evidence type="ECO:0000256" key="6">
    <source>
        <dbReference type="ARBA" id="ARBA00022927"/>
    </source>
</evidence>
<evidence type="ECO:0000259" key="10">
    <source>
        <dbReference type="Pfam" id="PF11356"/>
    </source>
</evidence>
<feature type="compositionally biased region" description="Low complexity" evidence="9">
    <location>
        <begin position="137"/>
        <end position="149"/>
    </location>
</feature>
<dbReference type="Gene3D" id="2.30.30.830">
    <property type="match status" value="1"/>
</dbReference>
<dbReference type="RefSeq" id="WP_258812022.1">
    <property type="nucleotide sequence ID" value="NZ_JANUGU010000003.1"/>
</dbReference>
<dbReference type="Pfam" id="PF11356">
    <property type="entry name" value="T2SSC"/>
    <property type="match status" value="1"/>
</dbReference>
<comment type="caution">
    <text evidence="11">The sequence shown here is derived from an EMBL/GenBank/DDBJ whole genome shotgun (WGS) entry which is preliminary data.</text>
</comment>
<keyword evidence="8" id="KW-0472">Membrane</keyword>
<organism evidence="11 12">
    <name type="scientific">Massilia terrae</name>
    <dbReference type="NCBI Taxonomy" id="1811224"/>
    <lineage>
        <taxon>Bacteria</taxon>
        <taxon>Pseudomonadati</taxon>
        <taxon>Pseudomonadota</taxon>
        <taxon>Betaproteobacteria</taxon>
        <taxon>Burkholderiales</taxon>
        <taxon>Oxalobacteraceae</taxon>
        <taxon>Telluria group</taxon>
        <taxon>Massilia</taxon>
    </lineage>
</organism>
<keyword evidence="12" id="KW-1185">Reference proteome</keyword>
<reference evidence="11 12" key="1">
    <citation type="submission" date="2022-08" db="EMBL/GenBank/DDBJ databases">
        <title>Reclassification of Massilia species as members of the genera Telluria, Duganella, Pseudoduganella, Mokoshia gen. nov. and Zemynaea gen. nov. using orthogonal and non-orthogonal genome-based approaches.</title>
        <authorList>
            <person name="Bowman J.P."/>
        </authorList>
    </citation>
    <scope>NUCLEOTIDE SEQUENCE [LARGE SCALE GENOMIC DNA]</scope>
    <source>
        <strain evidence="11 12">JCM 31606</strain>
    </source>
</reference>
<feature type="domain" description="Type II secretion system protein GspC N-terminal" evidence="10">
    <location>
        <begin position="59"/>
        <end position="125"/>
    </location>
</feature>
<keyword evidence="4" id="KW-0997">Cell inner membrane</keyword>
<feature type="compositionally biased region" description="Low complexity" evidence="9">
    <location>
        <begin position="193"/>
        <end position="209"/>
    </location>
</feature>
<evidence type="ECO:0000313" key="12">
    <source>
        <dbReference type="Proteomes" id="UP001204621"/>
    </source>
</evidence>
<keyword evidence="5" id="KW-0812">Transmembrane</keyword>
<evidence type="ECO:0000256" key="7">
    <source>
        <dbReference type="ARBA" id="ARBA00022989"/>
    </source>
</evidence>
<name>A0ABT2D067_9BURK</name>
<evidence type="ECO:0000256" key="2">
    <source>
        <dbReference type="ARBA" id="ARBA00022448"/>
    </source>
</evidence>
<evidence type="ECO:0000256" key="4">
    <source>
        <dbReference type="ARBA" id="ARBA00022519"/>
    </source>
</evidence>
<evidence type="ECO:0000256" key="8">
    <source>
        <dbReference type="ARBA" id="ARBA00023136"/>
    </source>
</evidence>
<keyword evidence="7" id="KW-1133">Transmembrane helix</keyword>
<protein>
    <recommendedName>
        <fullName evidence="10">Type II secretion system protein GspC N-terminal domain-containing protein</fullName>
    </recommendedName>
</protein>
<proteinExistence type="predicted"/>
<gene>
    <name evidence="11" type="ORF">NX778_12245</name>
</gene>
<keyword evidence="3" id="KW-1003">Cell membrane</keyword>
<dbReference type="EMBL" id="JANUGU010000003">
    <property type="protein sequence ID" value="MCS0658835.1"/>
    <property type="molecule type" value="Genomic_DNA"/>
</dbReference>
<keyword evidence="2" id="KW-0813">Transport</keyword>
<evidence type="ECO:0000313" key="11">
    <source>
        <dbReference type="EMBL" id="MCS0658835.1"/>
    </source>
</evidence>
<evidence type="ECO:0000256" key="3">
    <source>
        <dbReference type="ARBA" id="ARBA00022475"/>
    </source>
</evidence>
<feature type="compositionally biased region" description="Polar residues" evidence="9">
    <location>
        <begin position="237"/>
        <end position="247"/>
    </location>
</feature>
<feature type="region of interest" description="Disordered" evidence="9">
    <location>
        <begin position="137"/>
        <end position="247"/>
    </location>
</feature>
<keyword evidence="6" id="KW-0653">Protein transport</keyword>
<comment type="subcellular location">
    <subcellularLocation>
        <location evidence="1">Cell inner membrane</location>
    </subcellularLocation>
</comment>
<accession>A0ABT2D067</accession>
<evidence type="ECO:0000256" key="1">
    <source>
        <dbReference type="ARBA" id="ARBA00004533"/>
    </source>
</evidence>
<sequence length="247" mass="24589">MKRLPIVLTLVALIALAASIAYWVLQFYKPPQRPLAAAPVAALPDPGMDAAATLFGGQAATEVAANYTLTGVIADGARSVAIISANGAPAKALAIGKELAPGVSVTEVHPRFVMLSDGGVMKRIELAPDTKAATPMGGAAAAAAPAPMTSVPEPQMDAGVEAGHGEVGAHDQAPPPPSATNPPLNMGPVPQVARPATTAPVSPPAAITPGAPVNPPGSSVTPVGTPSAPVQMPQPIRSPNVQPPTSR</sequence>
<dbReference type="Proteomes" id="UP001204621">
    <property type="component" value="Unassembled WGS sequence"/>
</dbReference>